<name>A0ACB6Z5J0_THEGA</name>
<organism evidence="1 2">
    <name type="scientific">Thelephora ganbajun</name>
    <name type="common">Ganba fungus</name>
    <dbReference type="NCBI Taxonomy" id="370292"/>
    <lineage>
        <taxon>Eukaryota</taxon>
        <taxon>Fungi</taxon>
        <taxon>Dikarya</taxon>
        <taxon>Basidiomycota</taxon>
        <taxon>Agaricomycotina</taxon>
        <taxon>Agaricomycetes</taxon>
        <taxon>Thelephorales</taxon>
        <taxon>Thelephoraceae</taxon>
        <taxon>Thelephora</taxon>
    </lineage>
</organism>
<reference evidence="1" key="2">
    <citation type="journal article" date="2020" name="Nat. Commun.">
        <title>Large-scale genome sequencing of mycorrhizal fungi provides insights into the early evolution of symbiotic traits.</title>
        <authorList>
            <person name="Miyauchi S."/>
            <person name="Kiss E."/>
            <person name="Kuo A."/>
            <person name="Drula E."/>
            <person name="Kohler A."/>
            <person name="Sanchez-Garcia M."/>
            <person name="Morin E."/>
            <person name="Andreopoulos B."/>
            <person name="Barry K.W."/>
            <person name="Bonito G."/>
            <person name="Buee M."/>
            <person name="Carver A."/>
            <person name="Chen C."/>
            <person name="Cichocki N."/>
            <person name="Clum A."/>
            <person name="Culley D."/>
            <person name="Crous P.W."/>
            <person name="Fauchery L."/>
            <person name="Girlanda M."/>
            <person name="Hayes R.D."/>
            <person name="Keri Z."/>
            <person name="LaButti K."/>
            <person name="Lipzen A."/>
            <person name="Lombard V."/>
            <person name="Magnuson J."/>
            <person name="Maillard F."/>
            <person name="Murat C."/>
            <person name="Nolan M."/>
            <person name="Ohm R.A."/>
            <person name="Pangilinan J."/>
            <person name="Pereira M.F."/>
            <person name="Perotto S."/>
            <person name="Peter M."/>
            <person name="Pfister S."/>
            <person name="Riley R."/>
            <person name="Sitrit Y."/>
            <person name="Stielow J.B."/>
            <person name="Szollosi G."/>
            <person name="Zifcakova L."/>
            <person name="Stursova M."/>
            <person name="Spatafora J.W."/>
            <person name="Tedersoo L."/>
            <person name="Vaario L.M."/>
            <person name="Yamada A."/>
            <person name="Yan M."/>
            <person name="Wang P."/>
            <person name="Xu J."/>
            <person name="Bruns T."/>
            <person name="Baldrian P."/>
            <person name="Vilgalys R."/>
            <person name="Dunand C."/>
            <person name="Henrissat B."/>
            <person name="Grigoriev I.V."/>
            <person name="Hibbett D."/>
            <person name="Nagy L.G."/>
            <person name="Martin F.M."/>
        </authorList>
    </citation>
    <scope>NUCLEOTIDE SEQUENCE</scope>
    <source>
        <strain evidence="1">P2</strain>
    </source>
</reference>
<evidence type="ECO:0000313" key="2">
    <source>
        <dbReference type="Proteomes" id="UP000886501"/>
    </source>
</evidence>
<sequence length="309" mass="34829">MASFAEMHARALARPVQSSTRNTPEINMDNVEGQPGDQGNDSFDDDNLGNDAHTAQHRNLTINEATQLIRRYNLPEGTIADVERFHQLHPSVQMTHVYLALQEIRSLMTMQSRPDEWWRITASFEKNVKTYTKALFLQPTIKNYDSLTIVSCMEKIIKRLRWGLPANAENNPVLWGSIVSLIQSRASDLRSDWKKSIMASITKRTPINELASTLTSSVDNFKPDGPFLVRIAVLRTVCTRDSSSSYWPLVATELENIQKSEQPRRILAEYYLEDQRMYPRPGVAALDADFTSTPSGNSIIQSAGQAISS</sequence>
<evidence type="ECO:0000313" key="1">
    <source>
        <dbReference type="EMBL" id="KAF9644916.1"/>
    </source>
</evidence>
<dbReference type="Proteomes" id="UP000886501">
    <property type="component" value="Unassembled WGS sequence"/>
</dbReference>
<dbReference type="EMBL" id="MU118113">
    <property type="protein sequence ID" value="KAF9644916.1"/>
    <property type="molecule type" value="Genomic_DNA"/>
</dbReference>
<reference evidence="1" key="1">
    <citation type="submission" date="2019-10" db="EMBL/GenBank/DDBJ databases">
        <authorList>
            <consortium name="DOE Joint Genome Institute"/>
            <person name="Kuo A."/>
            <person name="Miyauchi S."/>
            <person name="Kiss E."/>
            <person name="Drula E."/>
            <person name="Kohler A."/>
            <person name="Sanchez-Garcia M."/>
            <person name="Andreopoulos B."/>
            <person name="Barry K.W."/>
            <person name="Bonito G."/>
            <person name="Buee M."/>
            <person name="Carver A."/>
            <person name="Chen C."/>
            <person name="Cichocki N."/>
            <person name="Clum A."/>
            <person name="Culley D."/>
            <person name="Crous P.W."/>
            <person name="Fauchery L."/>
            <person name="Girlanda M."/>
            <person name="Hayes R."/>
            <person name="Keri Z."/>
            <person name="Labutti K."/>
            <person name="Lipzen A."/>
            <person name="Lombard V."/>
            <person name="Magnuson J."/>
            <person name="Maillard F."/>
            <person name="Morin E."/>
            <person name="Murat C."/>
            <person name="Nolan M."/>
            <person name="Ohm R."/>
            <person name="Pangilinan J."/>
            <person name="Pereira M."/>
            <person name="Perotto S."/>
            <person name="Peter M."/>
            <person name="Riley R."/>
            <person name="Sitrit Y."/>
            <person name="Stielow B."/>
            <person name="Szollosi G."/>
            <person name="Zifcakova L."/>
            <person name="Stursova M."/>
            <person name="Spatafora J.W."/>
            <person name="Tedersoo L."/>
            <person name="Vaario L.-M."/>
            <person name="Yamada A."/>
            <person name="Yan M."/>
            <person name="Wang P."/>
            <person name="Xu J."/>
            <person name="Bruns T."/>
            <person name="Baldrian P."/>
            <person name="Vilgalys R."/>
            <person name="Henrissat B."/>
            <person name="Grigoriev I.V."/>
            <person name="Hibbett D."/>
            <person name="Nagy L.G."/>
            <person name="Martin F.M."/>
        </authorList>
    </citation>
    <scope>NUCLEOTIDE SEQUENCE</scope>
    <source>
        <strain evidence="1">P2</strain>
    </source>
</reference>
<proteinExistence type="predicted"/>
<keyword evidence="2" id="KW-1185">Reference proteome</keyword>
<gene>
    <name evidence="1" type="ORF">BDM02DRAFT_3121135</name>
</gene>
<protein>
    <submittedName>
        <fullName evidence="1">Uncharacterized protein</fullName>
    </submittedName>
</protein>
<comment type="caution">
    <text evidence="1">The sequence shown here is derived from an EMBL/GenBank/DDBJ whole genome shotgun (WGS) entry which is preliminary data.</text>
</comment>
<accession>A0ACB6Z5J0</accession>